<dbReference type="PANTHER" id="PTHR30505:SF0">
    <property type="entry name" value="FRUCTOSE-LIKE PTS SYSTEM EIIBC COMPONENT-RELATED"/>
    <property type="match status" value="1"/>
</dbReference>
<dbReference type="InterPro" id="IPR016152">
    <property type="entry name" value="PTrfase/Anion_transptr"/>
</dbReference>
<dbReference type="GO" id="GO:0005351">
    <property type="term" value="F:carbohydrate:proton symporter activity"/>
    <property type="evidence" value="ECO:0007669"/>
    <property type="project" value="InterPro"/>
</dbReference>
<dbReference type="InterPro" id="IPR036095">
    <property type="entry name" value="PTS_EIIB-like_sf"/>
</dbReference>
<dbReference type="RefSeq" id="WP_011077598.1">
    <property type="nucleotide sequence ID" value="NC_004432.1"/>
</dbReference>
<dbReference type="InterPro" id="IPR006327">
    <property type="entry name" value="PTS_IIC_fruc"/>
</dbReference>
<evidence type="ECO:0000256" key="6">
    <source>
        <dbReference type="ARBA" id="ARBA00022679"/>
    </source>
</evidence>
<dbReference type="AlphaFoldDB" id="Q8EUZ2"/>
<dbReference type="STRING" id="272633.gene:10731898"/>
<evidence type="ECO:0000256" key="11">
    <source>
        <dbReference type="ARBA" id="ARBA00023136"/>
    </source>
</evidence>
<keyword evidence="9" id="KW-0418">Kinase</keyword>
<dbReference type="Gene3D" id="3.40.50.2300">
    <property type="match status" value="1"/>
</dbReference>
<feature type="transmembrane region" description="Helical" evidence="12">
    <location>
        <begin position="575"/>
        <end position="594"/>
    </location>
</feature>
<dbReference type="eggNOG" id="COG1445">
    <property type="taxonomic scope" value="Bacteria"/>
</dbReference>
<evidence type="ECO:0000259" key="14">
    <source>
        <dbReference type="PROSITE" id="PS51099"/>
    </source>
</evidence>
<dbReference type="InterPro" id="IPR003352">
    <property type="entry name" value="PTS_EIIC"/>
</dbReference>
<dbReference type="KEGG" id="mpe:MYPE7760"/>
<feature type="domain" description="PTS EIIC type-2" evidence="15">
    <location>
        <begin position="303"/>
        <end position="679"/>
    </location>
</feature>
<keyword evidence="6" id="KW-0808">Transferase</keyword>
<feature type="domain" description="PTS EIIB type-2" evidence="14">
    <location>
        <begin position="174"/>
        <end position="270"/>
    </location>
</feature>
<dbReference type="SUPFAM" id="SSF52794">
    <property type="entry name" value="PTS system IIB component-like"/>
    <property type="match status" value="1"/>
</dbReference>
<evidence type="ECO:0000256" key="9">
    <source>
        <dbReference type="ARBA" id="ARBA00022777"/>
    </source>
</evidence>
<dbReference type="Pfam" id="PF02378">
    <property type="entry name" value="PTS_EIIC"/>
    <property type="match status" value="1"/>
</dbReference>
<feature type="transmembrane region" description="Helical" evidence="12">
    <location>
        <begin position="538"/>
        <end position="563"/>
    </location>
</feature>
<feature type="transmembrane region" description="Helical" evidence="12">
    <location>
        <begin position="379"/>
        <end position="400"/>
    </location>
</feature>
<dbReference type="GO" id="GO:0005886">
    <property type="term" value="C:plasma membrane"/>
    <property type="evidence" value="ECO:0007669"/>
    <property type="project" value="UniProtKB-SubCell"/>
</dbReference>
<dbReference type="InterPro" id="IPR013014">
    <property type="entry name" value="PTS_EIIC_2"/>
</dbReference>
<evidence type="ECO:0000256" key="1">
    <source>
        <dbReference type="ARBA" id="ARBA00004429"/>
    </source>
</evidence>
<keyword evidence="3" id="KW-1003">Cell membrane</keyword>
<keyword evidence="7" id="KW-0598">Phosphotransferase system</keyword>
<evidence type="ECO:0000313" key="17">
    <source>
        <dbReference type="Proteomes" id="UP000002522"/>
    </source>
</evidence>
<dbReference type="NCBIfam" id="TIGR00848">
    <property type="entry name" value="fruA"/>
    <property type="match status" value="1"/>
</dbReference>
<dbReference type="PANTHER" id="PTHR30505">
    <property type="entry name" value="FRUCTOSE-LIKE PERMEASE"/>
    <property type="match status" value="1"/>
</dbReference>
<dbReference type="FunCoup" id="Q8EUZ2">
    <property type="interactions" value="20"/>
</dbReference>
<dbReference type="InterPro" id="IPR004715">
    <property type="entry name" value="PTS_IIA_fruc"/>
</dbReference>
<protein>
    <submittedName>
        <fullName evidence="16">PTS system fructose-specific IIABC component</fullName>
    </submittedName>
</protein>
<dbReference type="PROSITE" id="PS51094">
    <property type="entry name" value="PTS_EIIA_TYPE_2"/>
    <property type="match status" value="1"/>
</dbReference>
<dbReference type="Pfam" id="PF00359">
    <property type="entry name" value="PTS_EIIA_2"/>
    <property type="match status" value="1"/>
</dbReference>
<dbReference type="HOGENOM" id="CLU_013155_1_0_14"/>
<dbReference type="NCBIfam" id="TIGR00829">
    <property type="entry name" value="FRU"/>
    <property type="match status" value="1"/>
</dbReference>
<dbReference type="InterPro" id="IPR013011">
    <property type="entry name" value="PTS_EIIB_2"/>
</dbReference>
<comment type="subcellular location">
    <subcellularLocation>
        <location evidence="1">Cell inner membrane</location>
        <topology evidence="1">Multi-pass membrane protein</topology>
    </subcellularLocation>
</comment>
<evidence type="ECO:0000256" key="12">
    <source>
        <dbReference type="SAM" id="Phobius"/>
    </source>
</evidence>
<feature type="transmembrane region" description="Helical" evidence="12">
    <location>
        <begin position="499"/>
        <end position="517"/>
    </location>
</feature>
<feature type="transmembrane region" description="Helical" evidence="12">
    <location>
        <begin position="455"/>
        <end position="479"/>
    </location>
</feature>
<dbReference type="CDD" id="cd00211">
    <property type="entry name" value="PTS_IIA_fru"/>
    <property type="match status" value="1"/>
</dbReference>
<dbReference type="GO" id="GO:0016301">
    <property type="term" value="F:kinase activity"/>
    <property type="evidence" value="ECO:0007669"/>
    <property type="project" value="UniProtKB-KW"/>
</dbReference>
<evidence type="ECO:0000313" key="16">
    <source>
        <dbReference type="EMBL" id="BAC44569.1"/>
    </source>
</evidence>
<sequence length="738" mass="80760">MKTNEFFKKDLVVTNKSFKDKKEALSFFANLLVEKKYAKNSETVLNKALERESQFSTGIGNGLAIPHIRDDVMNKSVILFANIKPVNWESLDNLPVEKVFFIAMSSKEGENSHMDVIANLSKLFMNQEFVDKLAKVNSYDSLIKLINEYTESESKESVTQESKKETSESSGYDVVAITACPTGIAHTFMAAQRLEDGAKELGIKVKVETQGTDGPKNVLTQEEINNAKGVIIAVDKVVQLDRFAGKENVLEMGTKAVIKDPIKELKRSLNKEGKKMEGKKASSNSTEIGSEDLITFKGFGKKSYKAIMNGVSYMLPFVVFGGIMIALAFLIDIQNAGDGNYGSVLPIAKWFKLFGGLAFDVIVPILCAYIAYGMVGKFGLLPGFVCGFMSIGKFVTTVDINTGNINWLQQVTGSDAQSGFFGGIIGAFLTAAVLIVLIKYVFVYLPQSLNGVKNILFIPLFGTLIIGALFWIINIPLIYVNYGFRQFLNILQGQSYLSALLGLVIGAMMAFDLGGPINKAAYVFSTVSLTAADGSSQATIAMAASMAGGMVPPIGIALSLTFFRKLWTKEDRQTTITLWIMGLSFVSEGAIPFTTKKPKLLVPANVIGGAITGLLVGALSITLAAPHGGVFVFALVKTTLFGSNELNIGLGITFYILAIIAGAVVEMLVIWLLSKVYKKDSKQEENVEEVKQVQKKNWFKSLKKNKVNQTTFSNKEVKSLNLKYDLHNNIFTFNRLCY</sequence>
<reference evidence="16 17" key="1">
    <citation type="journal article" date="2002" name="Nucleic Acids Res.">
        <title>The complete genomic sequence of Mycoplasma penetrans, an intracellular bacterial pathogen in humans.</title>
        <authorList>
            <person name="Sasaki Y."/>
            <person name="Ishikawa J."/>
            <person name="Yamashita A."/>
            <person name="Oshima K."/>
            <person name="Kenri T."/>
            <person name="Furuya K."/>
            <person name="Yoshino C."/>
            <person name="Horino A."/>
            <person name="Shiba T."/>
            <person name="Sasaki T."/>
            <person name="Hattori M."/>
        </authorList>
    </citation>
    <scope>NUCLEOTIDE SEQUENCE [LARGE SCALE GENOMIC DNA]</scope>
    <source>
        <strain evidence="16 17">HF-2</strain>
    </source>
</reference>
<dbReference type="Pfam" id="PF02302">
    <property type="entry name" value="PTS_IIB"/>
    <property type="match status" value="1"/>
</dbReference>
<evidence type="ECO:0000256" key="3">
    <source>
        <dbReference type="ARBA" id="ARBA00022475"/>
    </source>
</evidence>
<dbReference type="Proteomes" id="UP000002522">
    <property type="component" value="Chromosome"/>
</dbReference>
<proteinExistence type="predicted"/>
<accession>Q8EUZ2</accession>
<dbReference type="PROSITE" id="PS51099">
    <property type="entry name" value="PTS_EIIB_TYPE_2"/>
    <property type="match status" value="1"/>
</dbReference>
<dbReference type="Gene3D" id="3.40.930.10">
    <property type="entry name" value="Mannitol-specific EII, Chain A"/>
    <property type="match status" value="1"/>
</dbReference>
<organism evidence="16 17">
    <name type="scientific">Malacoplasma penetrans (strain HF-2)</name>
    <name type="common">Mycoplasma penetrans</name>
    <dbReference type="NCBI Taxonomy" id="272633"/>
    <lineage>
        <taxon>Bacteria</taxon>
        <taxon>Bacillati</taxon>
        <taxon>Mycoplasmatota</taxon>
        <taxon>Mycoplasmoidales</taxon>
        <taxon>Mycoplasmoidaceae</taxon>
        <taxon>Malacoplasma</taxon>
    </lineage>
</organism>
<dbReference type="SUPFAM" id="SSF55804">
    <property type="entry name" value="Phoshotransferase/anion transport protein"/>
    <property type="match status" value="1"/>
</dbReference>
<evidence type="ECO:0000259" key="15">
    <source>
        <dbReference type="PROSITE" id="PS51104"/>
    </source>
</evidence>
<keyword evidence="2" id="KW-0813">Transport</keyword>
<feature type="transmembrane region" description="Helical" evidence="12">
    <location>
        <begin position="351"/>
        <end position="372"/>
    </location>
</feature>
<gene>
    <name evidence="16" type="ordered locus">MYPE7760</name>
</gene>
<dbReference type="CDD" id="cd05569">
    <property type="entry name" value="PTS_IIB_fructose"/>
    <property type="match status" value="1"/>
</dbReference>
<keyword evidence="8 12" id="KW-0812">Transmembrane</keyword>
<keyword evidence="5" id="KW-0762">Sugar transport</keyword>
<evidence type="ECO:0000256" key="7">
    <source>
        <dbReference type="ARBA" id="ARBA00022683"/>
    </source>
</evidence>
<keyword evidence="10 12" id="KW-1133">Transmembrane helix</keyword>
<dbReference type="eggNOG" id="COG1299">
    <property type="taxonomic scope" value="Bacteria"/>
</dbReference>
<evidence type="ECO:0000256" key="2">
    <source>
        <dbReference type="ARBA" id="ARBA00022448"/>
    </source>
</evidence>
<evidence type="ECO:0000256" key="5">
    <source>
        <dbReference type="ARBA" id="ARBA00022597"/>
    </source>
</evidence>
<dbReference type="GO" id="GO:0090563">
    <property type="term" value="F:protein-phosphocysteine-sugar phosphotransferase activity"/>
    <property type="evidence" value="ECO:0007669"/>
    <property type="project" value="TreeGrafter"/>
</dbReference>
<dbReference type="InParanoid" id="Q8EUZ2"/>
<evidence type="ECO:0000256" key="8">
    <source>
        <dbReference type="ARBA" id="ARBA00022692"/>
    </source>
</evidence>
<feature type="domain" description="PTS EIIA type-2" evidence="13">
    <location>
        <begin position="5"/>
        <end position="149"/>
    </location>
</feature>
<feature type="transmembrane region" description="Helical" evidence="12">
    <location>
        <begin position="648"/>
        <end position="673"/>
    </location>
</feature>
<feature type="transmembrane region" description="Helical" evidence="12">
    <location>
        <begin position="420"/>
        <end position="443"/>
    </location>
</feature>
<keyword evidence="11 12" id="KW-0472">Membrane</keyword>
<feature type="transmembrane region" description="Helical" evidence="12">
    <location>
        <begin position="311"/>
        <end position="331"/>
    </location>
</feature>
<evidence type="ECO:0000259" key="13">
    <source>
        <dbReference type="PROSITE" id="PS51094"/>
    </source>
</evidence>
<dbReference type="InterPro" id="IPR003353">
    <property type="entry name" value="PTS_IIB_fruc"/>
</dbReference>
<dbReference type="NCBIfam" id="TIGR01427">
    <property type="entry name" value="PTS_IIC_fructo"/>
    <property type="match status" value="1"/>
</dbReference>
<evidence type="ECO:0000256" key="4">
    <source>
        <dbReference type="ARBA" id="ARBA00022553"/>
    </source>
</evidence>
<dbReference type="eggNOG" id="COG1762">
    <property type="taxonomic scope" value="Bacteria"/>
</dbReference>
<dbReference type="GO" id="GO:0009401">
    <property type="term" value="P:phosphoenolpyruvate-dependent sugar phosphotransferase system"/>
    <property type="evidence" value="ECO:0007669"/>
    <property type="project" value="UniProtKB-KW"/>
</dbReference>
<keyword evidence="17" id="KW-1185">Reference proteome</keyword>
<dbReference type="GO" id="GO:0022877">
    <property type="term" value="F:protein-N(PI)-phosphohistidine-fructose phosphotransferase system transporter activity"/>
    <property type="evidence" value="ECO:0007669"/>
    <property type="project" value="InterPro"/>
</dbReference>
<dbReference type="EMBL" id="BA000026">
    <property type="protein sequence ID" value="BAC44569.1"/>
    <property type="molecule type" value="Genomic_DNA"/>
</dbReference>
<dbReference type="InterPro" id="IPR050864">
    <property type="entry name" value="Bacterial_PTS_Sugar_Transport"/>
</dbReference>
<dbReference type="InterPro" id="IPR003501">
    <property type="entry name" value="PTS_EIIB_2/3"/>
</dbReference>
<dbReference type="InterPro" id="IPR002178">
    <property type="entry name" value="PTS_EIIA_type-2_dom"/>
</dbReference>
<feature type="transmembrane region" description="Helical" evidence="12">
    <location>
        <begin position="606"/>
        <end position="636"/>
    </location>
</feature>
<dbReference type="PROSITE" id="PS51104">
    <property type="entry name" value="PTS_EIIC_TYPE_2"/>
    <property type="match status" value="1"/>
</dbReference>
<evidence type="ECO:0000256" key="10">
    <source>
        <dbReference type="ARBA" id="ARBA00022989"/>
    </source>
</evidence>
<keyword evidence="4" id="KW-0597">Phosphoprotein</keyword>
<name>Q8EUZ2_MALP2</name>